<proteinExistence type="predicted"/>
<gene>
    <name evidence="1" type="ORF">N7492_007846</name>
</gene>
<dbReference type="OrthoDB" id="4149149at2759"/>
<organism evidence="1 2">
    <name type="scientific">Penicillium capsulatum</name>
    <dbReference type="NCBI Taxonomy" id="69766"/>
    <lineage>
        <taxon>Eukaryota</taxon>
        <taxon>Fungi</taxon>
        <taxon>Dikarya</taxon>
        <taxon>Ascomycota</taxon>
        <taxon>Pezizomycotina</taxon>
        <taxon>Eurotiomycetes</taxon>
        <taxon>Eurotiomycetidae</taxon>
        <taxon>Eurotiales</taxon>
        <taxon>Aspergillaceae</taxon>
        <taxon>Penicillium</taxon>
    </lineage>
</organism>
<evidence type="ECO:0000313" key="2">
    <source>
        <dbReference type="Proteomes" id="UP001146351"/>
    </source>
</evidence>
<sequence length="240" mass="26882">MQADPDTQVEVDLMILDYLACVAIDRSLAAIESQDPQCADESEWHAQITTAFQSLVARHGSLPEDLDVKLQILTIANHLRHHAPARPGRSNTHTTQIPLSGIGIEFMDLCSSASFKVSETRWFDLGARILTHAALEEKAEGRSPSQDLNKLYQWTANDRAHQDKWEKVRSQHIDQLPVNRTIETQFLDRGLSTLTAILVQFLLDLMGTLDQPILIQLERGQLGDLSAVETQRLKERAGLS</sequence>
<name>A0A9W9LM26_9EURO</name>
<comment type="caution">
    <text evidence="1">The sequence shown here is derived from an EMBL/GenBank/DDBJ whole genome shotgun (WGS) entry which is preliminary data.</text>
</comment>
<dbReference type="EMBL" id="JAPQKO010000005">
    <property type="protein sequence ID" value="KAJ5162454.1"/>
    <property type="molecule type" value="Genomic_DNA"/>
</dbReference>
<dbReference type="Proteomes" id="UP001146351">
    <property type="component" value="Unassembled WGS sequence"/>
</dbReference>
<keyword evidence="2" id="KW-1185">Reference proteome</keyword>
<reference evidence="1" key="1">
    <citation type="submission" date="2022-11" db="EMBL/GenBank/DDBJ databases">
        <authorList>
            <person name="Petersen C."/>
        </authorList>
    </citation>
    <scope>NUCLEOTIDE SEQUENCE</scope>
    <source>
        <strain evidence="1">IBT 21917</strain>
    </source>
</reference>
<reference evidence="1" key="2">
    <citation type="journal article" date="2023" name="IMA Fungus">
        <title>Comparative genomic study of the Penicillium genus elucidates a diverse pangenome and 15 lateral gene transfer events.</title>
        <authorList>
            <person name="Petersen C."/>
            <person name="Sorensen T."/>
            <person name="Nielsen M.R."/>
            <person name="Sondergaard T.E."/>
            <person name="Sorensen J.L."/>
            <person name="Fitzpatrick D.A."/>
            <person name="Frisvad J.C."/>
            <person name="Nielsen K.L."/>
        </authorList>
    </citation>
    <scope>NUCLEOTIDE SEQUENCE</scope>
    <source>
        <strain evidence="1">IBT 21917</strain>
    </source>
</reference>
<evidence type="ECO:0000313" key="1">
    <source>
        <dbReference type="EMBL" id="KAJ5162454.1"/>
    </source>
</evidence>
<protein>
    <submittedName>
        <fullName evidence="1">Uncharacterized protein</fullName>
    </submittedName>
</protein>
<accession>A0A9W9LM26</accession>
<dbReference type="AlphaFoldDB" id="A0A9W9LM26"/>